<feature type="transmembrane region" description="Helical" evidence="7">
    <location>
        <begin position="49"/>
        <end position="68"/>
    </location>
</feature>
<feature type="transmembrane region" description="Helical" evidence="7">
    <location>
        <begin position="12"/>
        <end position="29"/>
    </location>
</feature>
<dbReference type="GO" id="GO:0005886">
    <property type="term" value="C:plasma membrane"/>
    <property type="evidence" value="ECO:0007669"/>
    <property type="project" value="UniProtKB-SubCell"/>
</dbReference>
<evidence type="ECO:0000313" key="10">
    <source>
        <dbReference type="Proteomes" id="UP000186465"/>
    </source>
</evidence>
<keyword evidence="4 7" id="KW-0812">Transmembrane</keyword>
<dbReference type="InterPro" id="IPR010290">
    <property type="entry name" value="TM_effector"/>
</dbReference>
<dbReference type="AlphaFoldDB" id="A0A1Q5PL66"/>
<evidence type="ECO:0000256" key="4">
    <source>
        <dbReference type="ARBA" id="ARBA00022692"/>
    </source>
</evidence>
<gene>
    <name evidence="9" type="ORF">BM477_06830</name>
</gene>
<dbReference type="STRING" id="156892.BM477_06830"/>
<name>A0A1Q5PL66_9ACTO</name>
<keyword evidence="6 7" id="KW-0472">Membrane</keyword>
<feature type="transmembrane region" description="Helical" evidence="7">
    <location>
        <begin position="285"/>
        <end position="304"/>
    </location>
</feature>
<protein>
    <submittedName>
        <fullName evidence="9">MFS transporter</fullName>
    </submittedName>
</protein>
<evidence type="ECO:0000313" key="9">
    <source>
        <dbReference type="EMBL" id="OKL47374.1"/>
    </source>
</evidence>
<feature type="domain" description="Major facilitator superfamily (MFS) profile" evidence="8">
    <location>
        <begin position="1"/>
        <end position="197"/>
    </location>
</feature>
<evidence type="ECO:0000256" key="1">
    <source>
        <dbReference type="ARBA" id="ARBA00004651"/>
    </source>
</evidence>
<feature type="transmembrane region" description="Helical" evidence="7">
    <location>
        <begin position="310"/>
        <end position="333"/>
    </location>
</feature>
<feature type="transmembrane region" description="Helical" evidence="7">
    <location>
        <begin position="80"/>
        <end position="100"/>
    </location>
</feature>
<dbReference type="CDD" id="cd06173">
    <property type="entry name" value="MFS_MefA_like"/>
    <property type="match status" value="1"/>
</dbReference>
<dbReference type="InterPro" id="IPR020846">
    <property type="entry name" value="MFS_dom"/>
</dbReference>
<dbReference type="SUPFAM" id="SSF103473">
    <property type="entry name" value="MFS general substrate transporter"/>
    <property type="match status" value="1"/>
</dbReference>
<keyword evidence="3" id="KW-1003">Cell membrane</keyword>
<dbReference type="Pfam" id="PF05977">
    <property type="entry name" value="MFS_3"/>
    <property type="match status" value="1"/>
</dbReference>
<feature type="transmembrane region" description="Helical" evidence="7">
    <location>
        <begin position="259"/>
        <end position="278"/>
    </location>
</feature>
<organism evidence="9 10">
    <name type="scientific">Boudabousia marimammalium</name>
    <dbReference type="NCBI Taxonomy" id="156892"/>
    <lineage>
        <taxon>Bacteria</taxon>
        <taxon>Bacillati</taxon>
        <taxon>Actinomycetota</taxon>
        <taxon>Actinomycetes</taxon>
        <taxon>Actinomycetales</taxon>
        <taxon>Actinomycetaceae</taxon>
        <taxon>Boudabousia</taxon>
    </lineage>
</organism>
<dbReference type="PANTHER" id="PTHR23513">
    <property type="entry name" value="INTEGRAL MEMBRANE EFFLUX PROTEIN-RELATED"/>
    <property type="match status" value="1"/>
</dbReference>
<dbReference type="PANTHER" id="PTHR23513:SF11">
    <property type="entry name" value="STAPHYLOFERRIN A TRANSPORTER"/>
    <property type="match status" value="1"/>
</dbReference>
<dbReference type="Proteomes" id="UP000186465">
    <property type="component" value="Unassembled WGS sequence"/>
</dbReference>
<evidence type="ECO:0000256" key="7">
    <source>
        <dbReference type="SAM" id="Phobius"/>
    </source>
</evidence>
<evidence type="ECO:0000256" key="2">
    <source>
        <dbReference type="ARBA" id="ARBA00022448"/>
    </source>
</evidence>
<proteinExistence type="predicted"/>
<evidence type="ECO:0000256" key="6">
    <source>
        <dbReference type="ARBA" id="ARBA00023136"/>
    </source>
</evidence>
<feature type="transmembrane region" description="Helical" evidence="7">
    <location>
        <begin position="172"/>
        <end position="192"/>
    </location>
</feature>
<dbReference type="PROSITE" id="PS50850">
    <property type="entry name" value="MFS"/>
    <property type="match status" value="1"/>
</dbReference>
<dbReference type="OrthoDB" id="9775268at2"/>
<feature type="transmembrane region" description="Helical" evidence="7">
    <location>
        <begin position="345"/>
        <end position="367"/>
    </location>
</feature>
<keyword evidence="10" id="KW-1185">Reference proteome</keyword>
<evidence type="ECO:0000259" key="8">
    <source>
        <dbReference type="PROSITE" id="PS50850"/>
    </source>
</evidence>
<reference evidence="10" key="1">
    <citation type="submission" date="2016-11" db="EMBL/GenBank/DDBJ databases">
        <title>Actinomyces gypaetusis sp. nov. isolated from Gypaetus barbatus in Qinghai Tibet Plateau China.</title>
        <authorList>
            <person name="Meng X."/>
        </authorList>
    </citation>
    <scope>NUCLEOTIDE SEQUENCE [LARGE SCALE GENOMIC DNA]</scope>
    <source>
        <strain evidence="10">DSM 15383</strain>
    </source>
</reference>
<evidence type="ECO:0000256" key="3">
    <source>
        <dbReference type="ARBA" id="ARBA00022475"/>
    </source>
</evidence>
<dbReference type="Gene3D" id="1.20.1250.20">
    <property type="entry name" value="MFS general substrate transporter like domains"/>
    <property type="match status" value="1"/>
</dbReference>
<keyword evidence="2" id="KW-0813">Transport</keyword>
<feature type="transmembrane region" description="Helical" evidence="7">
    <location>
        <begin position="223"/>
        <end position="247"/>
    </location>
</feature>
<keyword evidence="5 7" id="KW-1133">Transmembrane helix</keyword>
<accession>A0A1Q5PL66</accession>
<feature type="transmembrane region" description="Helical" evidence="7">
    <location>
        <begin position="373"/>
        <end position="396"/>
    </location>
</feature>
<dbReference type="RefSeq" id="WP_075361945.1">
    <property type="nucleotide sequence ID" value="NZ_MPDM01000007.1"/>
</dbReference>
<evidence type="ECO:0000256" key="5">
    <source>
        <dbReference type="ARBA" id="ARBA00022989"/>
    </source>
</evidence>
<dbReference type="EMBL" id="MPDM01000007">
    <property type="protein sequence ID" value="OKL47374.1"/>
    <property type="molecule type" value="Genomic_DNA"/>
</dbReference>
<dbReference type="InterPro" id="IPR036259">
    <property type="entry name" value="MFS_trans_sf"/>
</dbReference>
<comment type="subcellular location">
    <subcellularLocation>
        <location evidence="1">Cell membrane</location>
        <topology evidence="1">Multi-pass membrane protein</topology>
    </subcellularLocation>
</comment>
<dbReference type="GO" id="GO:0022857">
    <property type="term" value="F:transmembrane transporter activity"/>
    <property type="evidence" value="ECO:0007669"/>
    <property type="project" value="InterPro"/>
</dbReference>
<comment type="caution">
    <text evidence="9">The sequence shown here is derived from an EMBL/GenBank/DDBJ whole genome shotgun (WGS) entry which is preliminary data.</text>
</comment>
<sequence length="430" mass="46355">MSRTFASLKYPNYRLWFASTAINSTAVWMQRVAQDWVVLTELTANNATAIGIVTALQFAPQLLFSAYTGVLADRVNQQRLIQLAQVLMTVLSIFTAILLFSDSAQLWHFYLLAFAGGCVQTLDNPARQVFVNQLVPAKSVPNAVALNSAAFNLARLLGPAVAGFTLAAWGSWIVFAINAVLLLVPVLLLAVINPDTLMERTVQPKQRGQFIEGLRYISGRQDIIIITIVSSAVAGLGMNFQLTSAVMAHSEFGRGAGEFGLLGTFMAVGSVTGAIVAAGRTLPRVRTVVGAAIAFGVVEGVLALSPSYYAFAFISIPLGFATLTVITSANAAIQISTAPHLRGRVMSIYIMVFLGSTPIGAPLVGWITNHWGARWGIGFGAISVLLVSFGALIWIWRHWDIQVAWHRRVPFVEVIGPQDRPKPDTSSDAQ</sequence>